<reference evidence="2" key="1">
    <citation type="submission" date="2022-03" db="EMBL/GenBank/DDBJ databases">
        <title>Bacterial whole genome sequence for Hymenobacter sp. DH14.</title>
        <authorList>
            <person name="Le V."/>
        </authorList>
    </citation>
    <scope>NUCLEOTIDE SEQUENCE</scope>
    <source>
        <strain evidence="2">DH14</strain>
    </source>
</reference>
<dbReference type="RefSeq" id="WP_241935556.1">
    <property type="nucleotide sequence ID" value="NZ_JALBGC010000002.1"/>
</dbReference>
<protein>
    <submittedName>
        <fullName evidence="2">Uncharacterized protein</fullName>
    </submittedName>
</protein>
<feature type="chain" id="PRO_5040785442" evidence="1">
    <location>
        <begin position="19"/>
        <end position="264"/>
    </location>
</feature>
<comment type="caution">
    <text evidence="2">The sequence shown here is derived from an EMBL/GenBank/DDBJ whole genome shotgun (WGS) entry which is preliminary data.</text>
</comment>
<feature type="signal peptide" evidence="1">
    <location>
        <begin position="1"/>
        <end position="18"/>
    </location>
</feature>
<keyword evidence="1" id="KW-0732">Signal</keyword>
<sequence>MRFSILAALIFSAIRPLAAQSTAKSATTESPASIDRQIAKDAARVGKMDVVNAASNNSLDILAFDTREHDLRGTPFLVPAWLRGTVSSAGGTKPAAGWLKFDAAAQELWVRRPQGDSIILSSESVKGFALQLNSANNKLLERRFERLPDGLVTGTAVAYAEVLAAGNQLSLLRFQRKTLVKEQGMPGYNAGKTTDVFRSNIRYYLQWADGVCVPVKPTKASVLNAVATRQPAVAAVVAKDKSTPRTDAELSEMMLQLNNAFTKN</sequence>
<dbReference type="EMBL" id="JALBGC010000002">
    <property type="protein sequence ID" value="MCI1187276.1"/>
    <property type="molecule type" value="Genomic_DNA"/>
</dbReference>
<evidence type="ECO:0000256" key="1">
    <source>
        <dbReference type="SAM" id="SignalP"/>
    </source>
</evidence>
<name>A0A9X1VE75_9BACT</name>
<proteinExistence type="predicted"/>
<evidence type="ECO:0000313" key="3">
    <source>
        <dbReference type="Proteomes" id="UP001139193"/>
    </source>
</evidence>
<organism evidence="2 3">
    <name type="scientific">Hymenobacter cyanobacteriorum</name>
    <dbReference type="NCBI Taxonomy" id="2926463"/>
    <lineage>
        <taxon>Bacteria</taxon>
        <taxon>Pseudomonadati</taxon>
        <taxon>Bacteroidota</taxon>
        <taxon>Cytophagia</taxon>
        <taxon>Cytophagales</taxon>
        <taxon>Hymenobacteraceae</taxon>
        <taxon>Hymenobacter</taxon>
    </lineage>
</organism>
<gene>
    <name evidence="2" type="ORF">MON38_07575</name>
</gene>
<evidence type="ECO:0000313" key="2">
    <source>
        <dbReference type="EMBL" id="MCI1187276.1"/>
    </source>
</evidence>
<accession>A0A9X1VE75</accession>
<keyword evidence="3" id="KW-1185">Reference proteome</keyword>
<dbReference type="Proteomes" id="UP001139193">
    <property type="component" value="Unassembled WGS sequence"/>
</dbReference>
<dbReference type="AlphaFoldDB" id="A0A9X1VE75"/>